<dbReference type="Proteomes" id="UP000291236">
    <property type="component" value="Chromosome"/>
</dbReference>
<evidence type="ECO:0000313" key="1">
    <source>
        <dbReference type="EMBL" id="BBH54372.1"/>
    </source>
</evidence>
<name>A0A4P2VZQ7_FLUSA</name>
<keyword evidence="2" id="KW-1185">Reference proteome</keyword>
<gene>
    <name evidence="1" type="ORF">JCM31447_28360</name>
</gene>
<reference evidence="1 2" key="1">
    <citation type="submission" date="2018-12" db="EMBL/GenBank/DDBJ databases">
        <title>Rubrispira sanarue gen. nov., sp., nov., a member of the order Silvanigrellales, isolated from a brackish lake in Hamamatsu Japan.</title>
        <authorList>
            <person name="Maejima Y."/>
            <person name="Iino T."/>
            <person name="Muraguchi Y."/>
            <person name="Fukuda K."/>
            <person name="Nojiri H."/>
            <person name="Ohkuma M."/>
            <person name="Moriuchi R."/>
            <person name="Dohra H."/>
            <person name="Kimbara K."/>
            <person name="Shintani M."/>
        </authorList>
    </citation>
    <scope>NUCLEOTIDE SEQUENCE [LARGE SCALE GENOMIC DNA]</scope>
    <source>
        <strain evidence="1 2">RF1110005</strain>
    </source>
</reference>
<protein>
    <submittedName>
        <fullName evidence="1">Uncharacterized protein</fullName>
    </submittedName>
</protein>
<sequence length="85" mass="9636">MKTGCNYLSKSIVDYEEMLFSNPQLCVPDQVHYVFYGATKSSRDSISSLNPLDSIEIRSKQFFFPLINYVMQANKNSVSTKASVI</sequence>
<organism evidence="1 2">
    <name type="scientific">Fluviispira sanaruensis</name>
    <dbReference type="NCBI Taxonomy" id="2493639"/>
    <lineage>
        <taxon>Bacteria</taxon>
        <taxon>Pseudomonadati</taxon>
        <taxon>Bdellovibrionota</taxon>
        <taxon>Oligoflexia</taxon>
        <taxon>Silvanigrellales</taxon>
        <taxon>Silvanigrellaceae</taxon>
        <taxon>Fluviispira</taxon>
    </lineage>
</organism>
<dbReference type="AlphaFoldDB" id="A0A4P2VZQ7"/>
<accession>A0A4P2VZQ7</accession>
<evidence type="ECO:0000313" key="2">
    <source>
        <dbReference type="Proteomes" id="UP000291236"/>
    </source>
</evidence>
<dbReference type="EMBL" id="AP019368">
    <property type="protein sequence ID" value="BBH54372.1"/>
    <property type="molecule type" value="Genomic_DNA"/>
</dbReference>
<dbReference type="KEGG" id="sbf:JCM31447_28360"/>
<proteinExistence type="predicted"/>
<dbReference type="RefSeq" id="WP_130611990.1">
    <property type="nucleotide sequence ID" value="NZ_AP019368.1"/>
</dbReference>